<evidence type="ECO:0000313" key="1">
    <source>
        <dbReference type="EMBL" id="KAJ1190318.1"/>
    </source>
</evidence>
<reference evidence="1" key="1">
    <citation type="journal article" date="2022" name="bioRxiv">
        <title>Sequencing and chromosome-scale assembly of the giantPleurodeles waltlgenome.</title>
        <authorList>
            <person name="Brown T."/>
            <person name="Elewa A."/>
            <person name="Iarovenko S."/>
            <person name="Subramanian E."/>
            <person name="Araus A.J."/>
            <person name="Petzold A."/>
            <person name="Susuki M."/>
            <person name="Suzuki K.-i.T."/>
            <person name="Hayashi T."/>
            <person name="Toyoda A."/>
            <person name="Oliveira C."/>
            <person name="Osipova E."/>
            <person name="Leigh N.D."/>
            <person name="Simon A."/>
            <person name="Yun M.H."/>
        </authorList>
    </citation>
    <scope>NUCLEOTIDE SEQUENCE</scope>
    <source>
        <strain evidence="1">20211129_DDA</strain>
        <tissue evidence="1">Liver</tissue>
    </source>
</reference>
<sequence>MHPAASSRKLLVGATTRGSLASQCAPSPRCKFRLGFSGLQARTDSITRLFFSFLLMWPYGSPLPPCIGLGCRIVEIACFSEDSYLYARTAMGRRRVMEPTPDMSFTRLRYSALQRFS</sequence>
<organism evidence="1 2">
    <name type="scientific">Pleurodeles waltl</name>
    <name type="common">Iberian ribbed newt</name>
    <dbReference type="NCBI Taxonomy" id="8319"/>
    <lineage>
        <taxon>Eukaryota</taxon>
        <taxon>Metazoa</taxon>
        <taxon>Chordata</taxon>
        <taxon>Craniata</taxon>
        <taxon>Vertebrata</taxon>
        <taxon>Euteleostomi</taxon>
        <taxon>Amphibia</taxon>
        <taxon>Batrachia</taxon>
        <taxon>Caudata</taxon>
        <taxon>Salamandroidea</taxon>
        <taxon>Salamandridae</taxon>
        <taxon>Pleurodelinae</taxon>
        <taxon>Pleurodeles</taxon>
    </lineage>
</organism>
<comment type="caution">
    <text evidence="1">The sequence shown here is derived from an EMBL/GenBank/DDBJ whole genome shotgun (WGS) entry which is preliminary data.</text>
</comment>
<dbReference type="Proteomes" id="UP001066276">
    <property type="component" value="Chromosome 3_1"/>
</dbReference>
<evidence type="ECO:0000313" key="2">
    <source>
        <dbReference type="Proteomes" id="UP001066276"/>
    </source>
</evidence>
<evidence type="ECO:0008006" key="3">
    <source>
        <dbReference type="Google" id="ProtNLM"/>
    </source>
</evidence>
<name>A0AAV7UNB4_PLEWA</name>
<dbReference type="EMBL" id="JANPWB010000005">
    <property type="protein sequence ID" value="KAJ1190318.1"/>
    <property type="molecule type" value="Genomic_DNA"/>
</dbReference>
<accession>A0AAV7UNB4</accession>
<proteinExistence type="predicted"/>
<protein>
    <recommendedName>
        <fullName evidence="3">Secreted protein</fullName>
    </recommendedName>
</protein>
<keyword evidence="2" id="KW-1185">Reference proteome</keyword>
<gene>
    <name evidence="1" type="ORF">NDU88_007056</name>
</gene>
<dbReference type="AlphaFoldDB" id="A0AAV7UNB4"/>